<dbReference type="Proteomes" id="UP000663872">
    <property type="component" value="Unassembled WGS sequence"/>
</dbReference>
<keyword evidence="9" id="KW-0520">NAD</keyword>
<dbReference type="Gene3D" id="3.90.176.10">
    <property type="entry name" value="Toxin ADP-ribosyltransferase, Chain A, domain 1"/>
    <property type="match status" value="1"/>
</dbReference>
<dbReference type="Gene3D" id="1.25.40.10">
    <property type="entry name" value="Tetratricopeptide repeat domain"/>
    <property type="match status" value="2"/>
</dbReference>
<dbReference type="EC" id="2.4.2.31" evidence="9"/>
<protein>
    <recommendedName>
        <fullName evidence="9">NAD(P)(+)--arginine ADP-ribosyltransferase</fullName>
        <ecNumber evidence="9">2.4.2.31</ecNumber>
    </recommendedName>
    <alternativeName>
        <fullName evidence="9">Mono(ADP-ribosyl)transferase</fullName>
    </alternativeName>
</protein>
<gene>
    <name evidence="11" type="ORF">GRG538_LOCUS21614</name>
</gene>
<feature type="repeat" description="TPR" evidence="8">
    <location>
        <begin position="530"/>
        <end position="563"/>
    </location>
</feature>
<dbReference type="GO" id="GO:0016779">
    <property type="term" value="F:nucleotidyltransferase activity"/>
    <property type="evidence" value="ECO:0007669"/>
    <property type="project" value="UniProtKB-KW"/>
</dbReference>
<dbReference type="Pfam" id="PF13424">
    <property type="entry name" value="TPR_12"/>
    <property type="match status" value="3"/>
</dbReference>
<keyword evidence="5" id="KW-0677">Repeat</keyword>
<evidence type="ECO:0000313" key="11">
    <source>
        <dbReference type="EMBL" id="CAF3578902.1"/>
    </source>
</evidence>
<organism evidence="11 12">
    <name type="scientific">Rotaria socialis</name>
    <dbReference type="NCBI Taxonomy" id="392032"/>
    <lineage>
        <taxon>Eukaryota</taxon>
        <taxon>Metazoa</taxon>
        <taxon>Spiralia</taxon>
        <taxon>Gnathifera</taxon>
        <taxon>Rotifera</taxon>
        <taxon>Eurotatoria</taxon>
        <taxon>Bdelloidea</taxon>
        <taxon>Philodinida</taxon>
        <taxon>Philodinidae</taxon>
        <taxon>Rotaria</taxon>
    </lineage>
</organism>
<reference evidence="11" key="1">
    <citation type="submission" date="2021-02" db="EMBL/GenBank/DDBJ databases">
        <authorList>
            <person name="Nowell W R."/>
        </authorList>
    </citation>
    <scope>NUCLEOTIDE SEQUENCE</scope>
</reference>
<evidence type="ECO:0000256" key="9">
    <source>
        <dbReference type="RuleBase" id="RU361228"/>
    </source>
</evidence>
<dbReference type="SMART" id="SM00028">
    <property type="entry name" value="TPR"/>
    <property type="match status" value="5"/>
</dbReference>
<dbReference type="GO" id="GO:0106274">
    <property type="term" value="F:NAD+-protein-arginine ADP-ribosyltransferase activity"/>
    <property type="evidence" value="ECO:0007669"/>
    <property type="project" value="UniProtKB-EC"/>
</dbReference>
<dbReference type="AlphaFoldDB" id="A0A818MBL1"/>
<comment type="similarity">
    <text evidence="1 9">Belongs to the Arg-specific ADP-ribosyltransferase family.</text>
</comment>
<sequence length="669" mass="77074">MNEKKITTINKVSNGTKPKQYHPINQGQSATKKQTMSIASLSRSSSSNTILNSSEDSFCIESYILFWLDTNINLDGDDHYNDTIKQLRSIVKNIHVFNHDGACINFLSKIKHEKVLMVVSGRVAQQIMSRIHNESHLKAVFIFCENKPKYESLEKNWPKVQGIFTDIAAVCQSLQQVVNQFEEDSIDISFLAASDISAPSLNQLDQSFMYTQLIKEILIEIEYNKQSVDDFLAYCRHKYSDDTTVLDSIQQFEKGYGIDSSISWYTADSFIYKILNRALHDQETDVIIKMGFFIRSLHENIKQLQLHQLHKFKNEFVVYRGQGMMPEIFEKLKKAKGGLISFNRFLSTSTEQSVGLDFIEKTLVRPTVTGILFTIKVNLLVSSTPFADVHEYSQFKKEKEILFSMPTVFHIDNIYIDKSKRFWHVHLTSTSDNDEQFHHLTERMREEIEGPSALYRLGALMIKLGEFAKAEEVYENLLNRTSDEHEKGHIYYQLGQINDNQNKHVEALEFYRQALKIYCENLSPDHPNIATCYNNMGLVYDNMKDYGKALSYYEKANEIYAKHFPDNHPNIANCCNSIGLVYNSMGDYEKALLFCKKAHEAFKATLPKIHPVLATSHNNMGLVYGNMKKYSDAVTSYRLAVEIGQQALPPRHPNLEVYKRNLECTKKKK</sequence>
<keyword evidence="2 9" id="KW-0328">Glycosyltransferase</keyword>
<comment type="catalytic activity">
    <reaction evidence="7 9">
        <text>L-arginyl-[protein] + NAD(+) = N(omega)-(ADP-D-ribosyl)-L-arginyl-[protein] + nicotinamide + H(+)</text>
        <dbReference type="Rhea" id="RHEA:19149"/>
        <dbReference type="Rhea" id="RHEA-COMP:10532"/>
        <dbReference type="Rhea" id="RHEA-COMP:15087"/>
        <dbReference type="ChEBI" id="CHEBI:15378"/>
        <dbReference type="ChEBI" id="CHEBI:17154"/>
        <dbReference type="ChEBI" id="CHEBI:29965"/>
        <dbReference type="ChEBI" id="CHEBI:57540"/>
        <dbReference type="ChEBI" id="CHEBI:142554"/>
        <dbReference type="EC" id="2.4.2.31"/>
    </reaction>
</comment>
<evidence type="ECO:0000256" key="5">
    <source>
        <dbReference type="ARBA" id="ARBA00022737"/>
    </source>
</evidence>
<dbReference type="Pfam" id="PF01129">
    <property type="entry name" value="ART"/>
    <property type="match status" value="1"/>
</dbReference>
<dbReference type="SUPFAM" id="SSF56399">
    <property type="entry name" value="ADP-ribosylation"/>
    <property type="match status" value="1"/>
</dbReference>
<evidence type="ECO:0000256" key="4">
    <source>
        <dbReference type="ARBA" id="ARBA00022695"/>
    </source>
</evidence>
<evidence type="ECO:0000256" key="1">
    <source>
        <dbReference type="ARBA" id="ARBA00009558"/>
    </source>
</evidence>
<dbReference type="InterPro" id="IPR019734">
    <property type="entry name" value="TPR_rpt"/>
</dbReference>
<keyword evidence="4" id="KW-0548">Nucleotidyltransferase</keyword>
<feature type="repeat" description="TPR" evidence="8">
    <location>
        <begin position="451"/>
        <end position="484"/>
    </location>
</feature>
<evidence type="ECO:0000313" key="12">
    <source>
        <dbReference type="Proteomes" id="UP000663872"/>
    </source>
</evidence>
<dbReference type="InterPro" id="IPR011990">
    <property type="entry name" value="TPR-like_helical_dom_sf"/>
</dbReference>
<name>A0A818MBL1_9BILA</name>
<dbReference type="InterPro" id="IPR000768">
    <property type="entry name" value="ART"/>
</dbReference>
<comment type="caution">
    <text evidence="11">The sequence shown here is derived from an EMBL/GenBank/DDBJ whole genome shotgun (WGS) entry which is preliminary data.</text>
</comment>
<keyword evidence="6 8" id="KW-0802">TPR repeat</keyword>
<feature type="repeat" description="TPR" evidence="8">
    <location>
        <begin position="614"/>
        <end position="647"/>
    </location>
</feature>
<accession>A0A818MBL1</accession>
<evidence type="ECO:0000256" key="3">
    <source>
        <dbReference type="ARBA" id="ARBA00022679"/>
    </source>
</evidence>
<dbReference type="SUPFAM" id="SSF48452">
    <property type="entry name" value="TPR-like"/>
    <property type="match status" value="1"/>
</dbReference>
<keyword evidence="3 9" id="KW-0808">Transferase</keyword>
<evidence type="ECO:0000256" key="7">
    <source>
        <dbReference type="ARBA" id="ARBA00047597"/>
    </source>
</evidence>
<proteinExistence type="inferred from homology"/>
<feature type="region of interest" description="Disordered" evidence="10">
    <location>
        <begin position="1"/>
        <end position="35"/>
    </location>
</feature>
<feature type="compositionally biased region" description="Polar residues" evidence="10">
    <location>
        <begin position="7"/>
        <end position="35"/>
    </location>
</feature>
<dbReference type="EMBL" id="CAJNYT010003575">
    <property type="protein sequence ID" value="CAF3578902.1"/>
    <property type="molecule type" value="Genomic_DNA"/>
</dbReference>
<dbReference type="PROSITE" id="PS50005">
    <property type="entry name" value="TPR"/>
    <property type="match status" value="4"/>
</dbReference>
<evidence type="ECO:0000256" key="2">
    <source>
        <dbReference type="ARBA" id="ARBA00022676"/>
    </source>
</evidence>
<dbReference type="PANTHER" id="PTHR45641:SF19">
    <property type="entry name" value="NEPHROCYSTIN-3"/>
    <property type="match status" value="1"/>
</dbReference>
<keyword evidence="9" id="KW-0521">NADP</keyword>
<evidence type="ECO:0000256" key="8">
    <source>
        <dbReference type="PROSITE-ProRule" id="PRU00339"/>
    </source>
</evidence>
<evidence type="ECO:0000256" key="10">
    <source>
        <dbReference type="SAM" id="MobiDB-lite"/>
    </source>
</evidence>
<dbReference type="PANTHER" id="PTHR45641">
    <property type="entry name" value="TETRATRICOPEPTIDE REPEAT PROTEIN (AFU_ORTHOLOGUE AFUA_6G03870)"/>
    <property type="match status" value="1"/>
</dbReference>
<dbReference type="PROSITE" id="PS51996">
    <property type="entry name" value="TR_MART"/>
    <property type="match status" value="1"/>
</dbReference>
<feature type="repeat" description="TPR" evidence="8">
    <location>
        <begin position="488"/>
        <end position="521"/>
    </location>
</feature>
<evidence type="ECO:0000256" key="6">
    <source>
        <dbReference type="ARBA" id="ARBA00022803"/>
    </source>
</evidence>